<protein>
    <submittedName>
        <fullName evidence="3">T9SS type A sorting domain-containing protein</fullName>
    </submittedName>
</protein>
<dbReference type="SUPFAM" id="SSF55486">
    <property type="entry name" value="Metalloproteases ('zincins'), catalytic domain"/>
    <property type="match status" value="1"/>
</dbReference>
<evidence type="ECO:0000313" key="3">
    <source>
        <dbReference type="EMBL" id="UOE40067.1"/>
    </source>
</evidence>
<keyword evidence="4" id="KW-1185">Reference proteome</keyword>
<dbReference type="EMBL" id="CP094532">
    <property type="protein sequence ID" value="UOE40067.1"/>
    <property type="molecule type" value="Genomic_DNA"/>
</dbReference>
<feature type="domain" description="Secretion system C-terminal sorting" evidence="2">
    <location>
        <begin position="472"/>
        <end position="538"/>
    </location>
</feature>
<keyword evidence="1" id="KW-0732">Signal</keyword>
<sequence length="540" mass="61366">MKTILKWFFFCFGVFIHAQNSPFGIQCISTPQTSNQTAEILFGNCGNSTPYYSNQYLYSPQLSDDIIYLKLNFIFPTKPDGTGNFEQNNPEHIQAIDDVITSLNLRLLNLQQPSSSACIGYGNNNIPTTKIQFIVNKVWKVDPGWNYLYTGFVPCTLQYAPTTCPNFSTLNPASPDYYYKLFDNDPTIPSGINIVFANNGYVYDQIINNQNYTAPGGQGWAISMTPNSTDFTQKLRQFFPDSFNDYLIKKYYIADNPDPNSPYPNTPWSTVYGWFYYSLAGGLLHETGHNFGLGHQNGCHNNIMNQCGVCPRDYLSDFETSKMHFAASTTSLRQYFTDNSFKNSNILSDSDQMWDLNFRIYSNVKVDNNSSLKATCKIIMSPESRIIVKPGSNFIIEGADISSANNTSWNGIKIEGNAYGLILPDTKIDNGYFYMYTDNSVSPEGRDRNDEHAYTISDIHANLNINYDKLNIYPNPTGDFINIQTNEVIYGVKIFDFKGEKVRNFRHNFNKIDVQSLGSGHYILSIELENKIITKRFIKK</sequence>
<dbReference type="InterPro" id="IPR026444">
    <property type="entry name" value="Secre_tail"/>
</dbReference>
<name>A0ABY4BPA4_9FLAO</name>
<reference evidence="3 4" key="1">
    <citation type="submission" date="2022-03" db="EMBL/GenBank/DDBJ databases">
        <title>Chryseobacterium sp. isolated from particulate matters in swine house.</title>
        <authorList>
            <person name="Won M."/>
            <person name="Kim S.-J."/>
            <person name="Kwon S.-W."/>
        </authorList>
    </citation>
    <scope>NUCLEOTIDE SEQUENCE [LARGE SCALE GENOMIC DNA]</scope>
    <source>
        <strain evidence="3 4">SC2-2</strain>
    </source>
</reference>
<dbReference type="NCBIfam" id="TIGR04183">
    <property type="entry name" value="Por_Secre_tail"/>
    <property type="match status" value="1"/>
</dbReference>
<accession>A0ABY4BPA4</accession>
<dbReference type="Pfam" id="PF18962">
    <property type="entry name" value="Por_Secre_tail"/>
    <property type="match status" value="1"/>
</dbReference>
<evidence type="ECO:0000259" key="2">
    <source>
        <dbReference type="Pfam" id="PF18962"/>
    </source>
</evidence>
<dbReference type="RefSeq" id="WP_243548085.1">
    <property type="nucleotide sequence ID" value="NZ_CP094532.1"/>
</dbReference>
<organism evidence="3 4">
    <name type="scientific">Chryseobacterium suipulveris</name>
    <dbReference type="NCBI Taxonomy" id="2929800"/>
    <lineage>
        <taxon>Bacteria</taxon>
        <taxon>Pseudomonadati</taxon>
        <taxon>Bacteroidota</taxon>
        <taxon>Flavobacteriia</taxon>
        <taxon>Flavobacteriales</taxon>
        <taxon>Weeksellaceae</taxon>
        <taxon>Chryseobacterium group</taxon>
        <taxon>Chryseobacterium</taxon>
    </lineage>
</organism>
<gene>
    <name evidence="3" type="ORF">MTP09_09050</name>
</gene>
<proteinExistence type="predicted"/>
<evidence type="ECO:0000256" key="1">
    <source>
        <dbReference type="ARBA" id="ARBA00022729"/>
    </source>
</evidence>
<dbReference type="Proteomes" id="UP000831460">
    <property type="component" value="Chromosome"/>
</dbReference>
<evidence type="ECO:0000313" key="4">
    <source>
        <dbReference type="Proteomes" id="UP000831460"/>
    </source>
</evidence>